<gene>
    <name evidence="1" type="ORF">M0R45_006809</name>
</gene>
<proteinExistence type="predicted"/>
<keyword evidence="2" id="KW-1185">Reference proteome</keyword>
<sequence>MGSRRRIAAVRPPLGLRPVATEHRERPRGKHVAGREDGVRAAATPAWVGATPAEKTAWCWKTCGLGSTRAEGTGGAGARLGRSIRNWRCGGLCEIDGIKLGTKASAWLGADGVADGLRMGQTASQTTTVMGAEVCTAWVSTGSSDDGEIATAIGSVGGRRINGSSGHDW</sequence>
<accession>A0AAW1YRL2</accession>
<reference evidence="1 2" key="1">
    <citation type="journal article" date="2023" name="G3 (Bethesda)">
        <title>A chromosome-length genome assembly and annotation of blackberry (Rubus argutus, cv. 'Hillquist').</title>
        <authorList>
            <person name="Bruna T."/>
            <person name="Aryal R."/>
            <person name="Dudchenko O."/>
            <person name="Sargent D.J."/>
            <person name="Mead D."/>
            <person name="Buti M."/>
            <person name="Cavallini A."/>
            <person name="Hytonen T."/>
            <person name="Andres J."/>
            <person name="Pham M."/>
            <person name="Weisz D."/>
            <person name="Mascagni F."/>
            <person name="Usai G."/>
            <person name="Natali L."/>
            <person name="Bassil N."/>
            <person name="Fernandez G.E."/>
            <person name="Lomsadze A."/>
            <person name="Armour M."/>
            <person name="Olukolu B."/>
            <person name="Poorten T."/>
            <person name="Britton C."/>
            <person name="Davik J."/>
            <person name="Ashrafi H."/>
            <person name="Aiden E.L."/>
            <person name="Borodovsky M."/>
            <person name="Worthington M."/>
        </authorList>
    </citation>
    <scope>NUCLEOTIDE SEQUENCE [LARGE SCALE GENOMIC DNA]</scope>
    <source>
        <strain evidence="1">PI 553951</strain>
    </source>
</reference>
<protein>
    <submittedName>
        <fullName evidence="1">Uncharacterized protein</fullName>
    </submittedName>
</protein>
<dbReference type="AlphaFoldDB" id="A0AAW1YRL2"/>
<dbReference type="Proteomes" id="UP001457282">
    <property type="component" value="Unassembled WGS sequence"/>
</dbReference>
<evidence type="ECO:0000313" key="2">
    <source>
        <dbReference type="Proteomes" id="UP001457282"/>
    </source>
</evidence>
<name>A0AAW1YRL2_RUBAR</name>
<comment type="caution">
    <text evidence="1">The sequence shown here is derived from an EMBL/GenBank/DDBJ whole genome shotgun (WGS) entry which is preliminary data.</text>
</comment>
<organism evidence="1 2">
    <name type="scientific">Rubus argutus</name>
    <name type="common">Southern blackberry</name>
    <dbReference type="NCBI Taxonomy" id="59490"/>
    <lineage>
        <taxon>Eukaryota</taxon>
        <taxon>Viridiplantae</taxon>
        <taxon>Streptophyta</taxon>
        <taxon>Embryophyta</taxon>
        <taxon>Tracheophyta</taxon>
        <taxon>Spermatophyta</taxon>
        <taxon>Magnoliopsida</taxon>
        <taxon>eudicotyledons</taxon>
        <taxon>Gunneridae</taxon>
        <taxon>Pentapetalae</taxon>
        <taxon>rosids</taxon>
        <taxon>fabids</taxon>
        <taxon>Rosales</taxon>
        <taxon>Rosaceae</taxon>
        <taxon>Rosoideae</taxon>
        <taxon>Rosoideae incertae sedis</taxon>
        <taxon>Rubus</taxon>
    </lineage>
</organism>
<evidence type="ECO:0000313" key="1">
    <source>
        <dbReference type="EMBL" id="KAK9951362.1"/>
    </source>
</evidence>
<dbReference type="EMBL" id="JBEDUW010000001">
    <property type="protein sequence ID" value="KAK9951362.1"/>
    <property type="molecule type" value="Genomic_DNA"/>
</dbReference>